<reference evidence="1" key="1">
    <citation type="submission" date="2015-04" db="UniProtKB">
        <authorList>
            <consortium name="EnsemblPlants"/>
        </authorList>
    </citation>
    <scope>IDENTIFICATION</scope>
</reference>
<evidence type="ECO:0000313" key="2">
    <source>
        <dbReference type="Proteomes" id="UP000026961"/>
    </source>
</evidence>
<dbReference type="AlphaFoldDB" id="A0A0E0A264"/>
<dbReference type="Gramene" id="OGLUM05G25730.1">
    <property type="protein sequence ID" value="OGLUM05G25730.1"/>
    <property type="gene ID" value="OGLUM05G25730"/>
</dbReference>
<sequence length="96" mass="10523">MAGEARRGGRGRHAARRGGRWLTWWVENVGIQAAAQAGKQQQRGEPTRRDCSCCICMASSAKKKTAYDAYADTVIFSWSDERMGLTDGAAQIRGSE</sequence>
<dbReference type="EnsemblPlants" id="OGLUM05G25730.1">
    <property type="protein sequence ID" value="OGLUM05G25730.1"/>
    <property type="gene ID" value="OGLUM05G25730"/>
</dbReference>
<proteinExistence type="predicted"/>
<name>A0A0E0A264_9ORYZ</name>
<accession>A0A0E0A264</accession>
<organism evidence="1">
    <name type="scientific">Oryza glumipatula</name>
    <dbReference type="NCBI Taxonomy" id="40148"/>
    <lineage>
        <taxon>Eukaryota</taxon>
        <taxon>Viridiplantae</taxon>
        <taxon>Streptophyta</taxon>
        <taxon>Embryophyta</taxon>
        <taxon>Tracheophyta</taxon>
        <taxon>Spermatophyta</taxon>
        <taxon>Magnoliopsida</taxon>
        <taxon>Liliopsida</taxon>
        <taxon>Poales</taxon>
        <taxon>Poaceae</taxon>
        <taxon>BOP clade</taxon>
        <taxon>Oryzoideae</taxon>
        <taxon>Oryzeae</taxon>
        <taxon>Oryzinae</taxon>
        <taxon>Oryza</taxon>
    </lineage>
</organism>
<dbReference type="HOGENOM" id="CLU_2363149_0_0_1"/>
<reference evidence="1" key="2">
    <citation type="submission" date="2018-05" db="EMBL/GenBank/DDBJ databases">
        <title>OgluRS3 (Oryza glumaepatula Reference Sequence Version 3).</title>
        <authorList>
            <person name="Zhang J."/>
            <person name="Kudrna D."/>
            <person name="Lee S."/>
            <person name="Talag J."/>
            <person name="Welchert J."/>
            <person name="Wing R.A."/>
        </authorList>
    </citation>
    <scope>NUCLEOTIDE SEQUENCE [LARGE SCALE GENOMIC DNA]</scope>
</reference>
<keyword evidence="2" id="KW-1185">Reference proteome</keyword>
<dbReference type="Proteomes" id="UP000026961">
    <property type="component" value="Chromosome 5"/>
</dbReference>
<evidence type="ECO:0000313" key="1">
    <source>
        <dbReference type="EnsemblPlants" id="OGLUM05G25730.1"/>
    </source>
</evidence>
<protein>
    <submittedName>
        <fullName evidence="1">Uncharacterized protein</fullName>
    </submittedName>
</protein>